<dbReference type="InterPro" id="IPR046778">
    <property type="entry name" value="UPF0758_N"/>
</dbReference>
<keyword evidence="5" id="KW-0862">Zinc</keyword>
<keyword evidence="4" id="KW-0378">Hydrolase</keyword>
<dbReference type="EMBL" id="MAPZ01000019">
    <property type="protein sequence ID" value="OBY10842.1"/>
    <property type="molecule type" value="Genomic_DNA"/>
</dbReference>
<dbReference type="NCBIfam" id="NF000642">
    <property type="entry name" value="PRK00024.1"/>
    <property type="match status" value="1"/>
</dbReference>
<dbReference type="PROSITE" id="PS01302">
    <property type="entry name" value="UPF0758"/>
    <property type="match status" value="1"/>
</dbReference>
<dbReference type="GO" id="GO:0006508">
    <property type="term" value="P:proteolysis"/>
    <property type="evidence" value="ECO:0007669"/>
    <property type="project" value="UniProtKB-KW"/>
</dbReference>
<evidence type="ECO:0000256" key="4">
    <source>
        <dbReference type="ARBA" id="ARBA00022801"/>
    </source>
</evidence>
<feature type="domain" description="MPN" evidence="8">
    <location>
        <begin position="107"/>
        <end position="229"/>
    </location>
</feature>
<dbReference type="SUPFAM" id="SSF47781">
    <property type="entry name" value="RuvA domain 2-like"/>
    <property type="match status" value="1"/>
</dbReference>
<dbReference type="InterPro" id="IPR037518">
    <property type="entry name" value="MPN"/>
</dbReference>
<dbReference type="PROSITE" id="PS50249">
    <property type="entry name" value="MPN"/>
    <property type="match status" value="1"/>
</dbReference>
<dbReference type="InterPro" id="IPR001405">
    <property type="entry name" value="UPF0758"/>
</dbReference>
<dbReference type="Gene3D" id="3.40.140.10">
    <property type="entry name" value="Cytidine Deaminase, domain 2"/>
    <property type="match status" value="1"/>
</dbReference>
<keyword evidence="3" id="KW-0479">Metal-binding</keyword>
<comment type="caution">
    <text evidence="9">The sequence shown here is derived from an EMBL/GenBank/DDBJ whole genome shotgun (WGS) entry which is preliminary data.</text>
</comment>
<proteinExistence type="inferred from homology"/>
<reference evidence="9 10" key="1">
    <citation type="submission" date="2016-06" db="EMBL/GenBank/DDBJ databases">
        <authorList>
            <person name="Kjaerup R.B."/>
            <person name="Dalgaard T.S."/>
            <person name="Juul-Madsen H.R."/>
        </authorList>
    </citation>
    <scope>NUCLEOTIDE SEQUENCE [LARGE SCALE GENOMIC DNA]</scope>
    <source>
        <strain evidence="9 10">373-A1</strain>
    </source>
</reference>
<evidence type="ECO:0000256" key="2">
    <source>
        <dbReference type="ARBA" id="ARBA00022670"/>
    </source>
</evidence>
<dbReference type="Pfam" id="PF04002">
    <property type="entry name" value="RadC"/>
    <property type="match status" value="1"/>
</dbReference>
<keyword evidence="2" id="KW-0645">Protease</keyword>
<gene>
    <name evidence="9" type="ORF">CP373A1_10085</name>
</gene>
<keyword evidence="10" id="KW-1185">Reference proteome</keyword>
<dbReference type="Pfam" id="PF20582">
    <property type="entry name" value="UPF0758_N"/>
    <property type="match status" value="1"/>
</dbReference>
<dbReference type="InterPro" id="IPR025657">
    <property type="entry name" value="RadC_JAB"/>
</dbReference>
<dbReference type="GO" id="GO:0046872">
    <property type="term" value="F:metal ion binding"/>
    <property type="evidence" value="ECO:0007669"/>
    <property type="project" value="UniProtKB-KW"/>
</dbReference>
<evidence type="ECO:0000313" key="9">
    <source>
        <dbReference type="EMBL" id="OBY10842.1"/>
    </source>
</evidence>
<evidence type="ECO:0000256" key="6">
    <source>
        <dbReference type="ARBA" id="ARBA00023049"/>
    </source>
</evidence>
<name>A0A173Y160_9CLOT</name>
<dbReference type="Proteomes" id="UP000092714">
    <property type="component" value="Unassembled WGS sequence"/>
</dbReference>
<accession>A0A173Y160</accession>
<dbReference type="PANTHER" id="PTHR30471">
    <property type="entry name" value="DNA REPAIR PROTEIN RADC"/>
    <property type="match status" value="1"/>
</dbReference>
<dbReference type="GO" id="GO:0008237">
    <property type="term" value="F:metallopeptidase activity"/>
    <property type="evidence" value="ECO:0007669"/>
    <property type="project" value="UniProtKB-KW"/>
</dbReference>
<evidence type="ECO:0000313" key="10">
    <source>
        <dbReference type="Proteomes" id="UP000092714"/>
    </source>
</evidence>
<evidence type="ECO:0000256" key="5">
    <source>
        <dbReference type="ARBA" id="ARBA00022833"/>
    </source>
</evidence>
<dbReference type="eggNOG" id="COG2003">
    <property type="taxonomic scope" value="Bacteria"/>
</dbReference>
<evidence type="ECO:0000256" key="7">
    <source>
        <dbReference type="RuleBase" id="RU003797"/>
    </source>
</evidence>
<dbReference type="OrthoDB" id="9804482at2"/>
<dbReference type="PANTHER" id="PTHR30471:SF3">
    <property type="entry name" value="UPF0758 PROTEIN YEES-RELATED"/>
    <property type="match status" value="1"/>
</dbReference>
<keyword evidence="6" id="KW-0482">Metalloprotease</keyword>
<protein>
    <recommendedName>
        <fullName evidence="8">MPN domain-containing protein</fullName>
    </recommendedName>
</protein>
<dbReference type="AlphaFoldDB" id="A0A173Y160"/>
<dbReference type="CDD" id="cd08071">
    <property type="entry name" value="MPN_DUF2466"/>
    <property type="match status" value="1"/>
</dbReference>
<sequence length="229" mass="25341">MDNNLKILDLPLSERPLEKLLSLGAESLNNSELLAIILRCGVKGENVLSLSQRILCELQGLDGIMNASYDEITSITGIKKVKASQILAVAELFKRFNTLKSNRIEVGISTPKDIYKLLMNEMSYLNQEVLKLVVLNTKNKIIKVKDVFKGSLNTSIVHPREIYSEAIRCGGASIIICHNHPSGDSTPSKEDINITARIKECGKIIGIELLDHIIIGNNEYTSLKEKGII</sequence>
<dbReference type="GeneID" id="42774764"/>
<dbReference type="NCBIfam" id="TIGR00608">
    <property type="entry name" value="radc"/>
    <property type="match status" value="1"/>
</dbReference>
<dbReference type="RefSeq" id="WP_027096928.1">
    <property type="nucleotide sequence ID" value="NZ_CABJAZ010000001.1"/>
</dbReference>
<dbReference type="InterPro" id="IPR010994">
    <property type="entry name" value="RuvA_2-like"/>
</dbReference>
<evidence type="ECO:0000256" key="1">
    <source>
        <dbReference type="ARBA" id="ARBA00010243"/>
    </source>
</evidence>
<organism evidence="9 10">
    <name type="scientific">Clostridium paraputrificum</name>
    <dbReference type="NCBI Taxonomy" id="29363"/>
    <lineage>
        <taxon>Bacteria</taxon>
        <taxon>Bacillati</taxon>
        <taxon>Bacillota</taxon>
        <taxon>Clostridia</taxon>
        <taxon>Eubacteriales</taxon>
        <taxon>Clostridiaceae</taxon>
        <taxon>Clostridium</taxon>
    </lineage>
</organism>
<comment type="similarity">
    <text evidence="1 7">Belongs to the UPF0758 family.</text>
</comment>
<evidence type="ECO:0000259" key="8">
    <source>
        <dbReference type="PROSITE" id="PS50249"/>
    </source>
</evidence>
<dbReference type="InterPro" id="IPR020891">
    <property type="entry name" value="UPF0758_CS"/>
</dbReference>
<evidence type="ECO:0000256" key="3">
    <source>
        <dbReference type="ARBA" id="ARBA00022723"/>
    </source>
</evidence>
<dbReference type="SUPFAM" id="SSF102712">
    <property type="entry name" value="JAB1/MPN domain"/>
    <property type="match status" value="1"/>
</dbReference>